<dbReference type="Pfam" id="PF09391">
    <property type="entry name" value="DUF2000"/>
    <property type="match status" value="1"/>
</dbReference>
<evidence type="ECO:0000256" key="1">
    <source>
        <dbReference type="SAM" id="MobiDB-lite"/>
    </source>
</evidence>
<proteinExistence type="predicted"/>
<sequence>MTTAPTASAGTTPTASPDTDPAPARFDTKIAVIVRDDFAVWQKLNVTAFLASGIAHARDDIMGKPYEDASGQDYLALFREPVLCYTADSRALSRTHARALSRGVPTALYTADMFRTGNDDDNRAAVRAVAVADLDLVGLAVHGPRGIIDKITKGLKLHG</sequence>
<dbReference type="InterPro" id="IPR023476">
    <property type="entry name" value="Pep_tRNA_hydro_II_dom_sf"/>
</dbReference>
<dbReference type="RefSeq" id="WP_311627788.1">
    <property type="nucleotide sequence ID" value="NZ_JAVRFE010000079.1"/>
</dbReference>
<evidence type="ECO:0000313" key="3">
    <source>
        <dbReference type="Proteomes" id="UP001180551"/>
    </source>
</evidence>
<evidence type="ECO:0000313" key="2">
    <source>
        <dbReference type="EMBL" id="MDT0460869.1"/>
    </source>
</evidence>
<comment type="caution">
    <text evidence="2">The sequence shown here is derived from an EMBL/GenBank/DDBJ whole genome shotgun (WGS) entry which is preliminary data.</text>
</comment>
<name>A0ABU2TIV5_9ACTN</name>
<dbReference type="Gene3D" id="3.40.1490.10">
    <property type="entry name" value="Bit1"/>
    <property type="match status" value="1"/>
</dbReference>
<dbReference type="EMBL" id="JAVRFE010000079">
    <property type="protein sequence ID" value="MDT0460869.1"/>
    <property type="molecule type" value="Genomic_DNA"/>
</dbReference>
<dbReference type="Proteomes" id="UP001180551">
    <property type="component" value="Unassembled WGS sequence"/>
</dbReference>
<gene>
    <name evidence="2" type="ORF">RM550_34990</name>
</gene>
<accession>A0ABU2TIV5</accession>
<feature type="region of interest" description="Disordered" evidence="1">
    <location>
        <begin position="1"/>
        <end position="23"/>
    </location>
</feature>
<protein>
    <submittedName>
        <fullName evidence="2">DUF2000 family protein</fullName>
    </submittedName>
</protein>
<reference evidence="2" key="1">
    <citation type="submission" date="2024-05" db="EMBL/GenBank/DDBJ databases">
        <title>30 novel species of actinomycetes from the DSMZ collection.</title>
        <authorList>
            <person name="Nouioui I."/>
        </authorList>
    </citation>
    <scope>NUCLEOTIDE SEQUENCE</scope>
    <source>
        <strain evidence="2">DSM 41527</strain>
    </source>
</reference>
<dbReference type="SUPFAM" id="SSF102462">
    <property type="entry name" value="Peptidyl-tRNA hydrolase II"/>
    <property type="match status" value="1"/>
</dbReference>
<keyword evidence="3" id="KW-1185">Reference proteome</keyword>
<dbReference type="InterPro" id="IPR018988">
    <property type="entry name" value="DUF2000"/>
</dbReference>
<organism evidence="2 3">
    <name type="scientific">Streptomyces mooreae</name>
    <dbReference type="NCBI Taxonomy" id="3075523"/>
    <lineage>
        <taxon>Bacteria</taxon>
        <taxon>Bacillati</taxon>
        <taxon>Actinomycetota</taxon>
        <taxon>Actinomycetes</taxon>
        <taxon>Kitasatosporales</taxon>
        <taxon>Streptomycetaceae</taxon>
        <taxon>Streptomyces</taxon>
    </lineage>
</organism>